<dbReference type="EMBL" id="CM008048">
    <property type="protein sequence ID" value="PVH62497.1"/>
    <property type="molecule type" value="Genomic_DNA"/>
</dbReference>
<evidence type="ECO:0000313" key="5">
    <source>
        <dbReference type="EMBL" id="PVH62497.1"/>
    </source>
</evidence>
<evidence type="ECO:0000256" key="4">
    <source>
        <dbReference type="SAM" id="MobiDB-lite"/>
    </source>
</evidence>
<feature type="region of interest" description="Disordered" evidence="4">
    <location>
        <begin position="70"/>
        <end position="94"/>
    </location>
</feature>
<dbReference type="PANTHER" id="PTHR33669:SF25">
    <property type="entry name" value="NRR REPRESSOR HOMOLOG 1"/>
    <property type="match status" value="1"/>
</dbReference>
<accession>A0A2T8KJY3</accession>
<feature type="region of interest" description="Disordered" evidence="4">
    <location>
        <begin position="114"/>
        <end position="163"/>
    </location>
</feature>
<dbReference type="InterPro" id="IPR031425">
    <property type="entry name" value="NPR1/NH1-interacting"/>
</dbReference>
<evidence type="ECO:0000256" key="1">
    <source>
        <dbReference type="ARBA" id="ARBA00004123"/>
    </source>
</evidence>
<comment type="similarity">
    <text evidence="2">Belongs to the NPR1-interactor family.</text>
</comment>
<feature type="compositionally biased region" description="Acidic residues" evidence="4">
    <location>
        <begin position="139"/>
        <end position="148"/>
    </location>
</feature>
<dbReference type="Gramene" id="PVH62497">
    <property type="protein sequence ID" value="PVH62497"/>
    <property type="gene ID" value="PAHAL_3G308800"/>
</dbReference>
<name>A0A2T8KJY3_9POAL</name>
<comment type="subcellular location">
    <subcellularLocation>
        <location evidence="1">Nucleus</location>
    </subcellularLocation>
</comment>
<protein>
    <submittedName>
        <fullName evidence="5">Uncharacterized protein</fullName>
    </submittedName>
</protein>
<keyword evidence="3" id="KW-0539">Nucleus</keyword>
<organism evidence="5">
    <name type="scientific">Panicum hallii</name>
    <dbReference type="NCBI Taxonomy" id="206008"/>
    <lineage>
        <taxon>Eukaryota</taxon>
        <taxon>Viridiplantae</taxon>
        <taxon>Streptophyta</taxon>
        <taxon>Embryophyta</taxon>
        <taxon>Tracheophyta</taxon>
        <taxon>Spermatophyta</taxon>
        <taxon>Magnoliopsida</taxon>
        <taxon>Liliopsida</taxon>
        <taxon>Poales</taxon>
        <taxon>Poaceae</taxon>
        <taxon>PACMAD clade</taxon>
        <taxon>Panicoideae</taxon>
        <taxon>Panicodae</taxon>
        <taxon>Paniceae</taxon>
        <taxon>Panicinae</taxon>
        <taxon>Panicum</taxon>
        <taxon>Panicum sect. Panicum</taxon>
    </lineage>
</organism>
<gene>
    <name evidence="5" type="ORF">PAHAL_3G308800</name>
</gene>
<evidence type="ECO:0000256" key="3">
    <source>
        <dbReference type="ARBA" id="ARBA00023242"/>
    </source>
</evidence>
<dbReference type="GO" id="GO:0010112">
    <property type="term" value="P:regulation of systemic acquired resistance"/>
    <property type="evidence" value="ECO:0007669"/>
    <property type="project" value="InterPro"/>
</dbReference>
<feature type="region of interest" description="Disordered" evidence="4">
    <location>
        <begin position="1"/>
        <end position="51"/>
    </location>
</feature>
<dbReference type="AlphaFoldDB" id="A0A2T8KJY3"/>
<dbReference type="Proteomes" id="UP000243499">
    <property type="component" value="Chromosome 3"/>
</dbReference>
<dbReference type="GO" id="GO:0005634">
    <property type="term" value="C:nucleus"/>
    <property type="evidence" value="ECO:0007669"/>
    <property type="project" value="UniProtKB-SubCell"/>
</dbReference>
<dbReference type="Pfam" id="PF15699">
    <property type="entry name" value="NPR1_interact"/>
    <property type="match status" value="1"/>
</dbReference>
<dbReference type="PANTHER" id="PTHR33669">
    <property type="entry name" value="PROTEIN NEGATIVE REGULATOR OF RESISTANCE"/>
    <property type="match status" value="1"/>
</dbReference>
<reference evidence="5" key="1">
    <citation type="submission" date="2018-04" db="EMBL/GenBank/DDBJ databases">
        <title>WGS assembly of Panicum hallii.</title>
        <authorList>
            <person name="Lovell J."/>
            <person name="Jenkins J."/>
            <person name="Lowry D."/>
            <person name="Mamidi S."/>
            <person name="Sreedasyam A."/>
            <person name="Weng X."/>
            <person name="Barry K."/>
            <person name="Bonette J."/>
            <person name="Campitelli B."/>
            <person name="Daum C."/>
            <person name="Gordon S."/>
            <person name="Gould B."/>
            <person name="Lipzen A."/>
            <person name="Macqueen A."/>
            <person name="Palacio-Mejia J."/>
            <person name="Plott C."/>
            <person name="Shakirov E."/>
            <person name="Shu S."/>
            <person name="Yoshinaga Y."/>
            <person name="Zane M."/>
            <person name="Rokhsar D."/>
            <person name="Grimwood J."/>
            <person name="Schmutz J."/>
            <person name="Juenger T."/>
        </authorList>
    </citation>
    <scope>NUCLEOTIDE SEQUENCE [LARGE SCALE GENOMIC DNA]</scope>
    <source>
        <strain evidence="5">FIL2</strain>
    </source>
</reference>
<sequence>MDATPLGKKAPPATAEGALPSAAQQAVERPSPDDAAAFVRTSSGGEDDDEQVERFYALLENIRAMRGMLGAGGGTGAATAAGRKRAREAEPPWRPAFRMEDFELDEVQSDAPCCDVKGTERESSCGARRPPAAPGRETTDEEEEEEEEGARWSSWRRNVPGERSARRVARLCSQLTG</sequence>
<evidence type="ECO:0000256" key="2">
    <source>
        <dbReference type="ARBA" id="ARBA00009937"/>
    </source>
</evidence>
<proteinExistence type="inferred from homology"/>